<dbReference type="Proteomes" id="UP000244005">
    <property type="component" value="Unassembled WGS sequence"/>
</dbReference>
<sequence length="91" mass="10723">MLSLASLIRKKTSPYRQSYGCLPSLVEWRGWDRRRESGRRDERWFRPWDRSLLLLCSPLVIVSATCTRFPVVGYENELMSETLSQLDTDKL</sequence>
<name>A0A2R6WLR7_MARPO</name>
<proteinExistence type="predicted"/>
<dbReference type="AlphaFoldDB" id="A0A2R6WLR7"/>
<protein>
    <submittedName>
        <fullName evidence="1">Uncharacterized protein</fullName>
    </submittedName>
</protein>
<dbReference type="Gramene" id="Mp7g07510.1">
    <property type="protein sequence ID" value="Mp7g07510.1.cds1"/>
    <property type="gene ID" value="Mp7g07510"/>
</dbReference>
<gene>
    <name evidence="1" type="ORF">MARPO_0076s0043</name>
</gene>
<organism evidence="1 2">
    <name type="scientific">Marchantia polymorpha</name>
    <name type="common">Common liverwort</name>
    <name type="synonym">Marchantia aquatica</name>
    <dbReference type="NCBI Taxonomy" id="3197"/>
    <lineage>
        <taxon>Eukaryota</taxon>
        <taxon>Viridiplantae</taxon>
        <taxon>Streptophyta</taxon>
        <taxon>Embryophyta</taxon>
        <taxon>Marchantiophyta</taxon>
        <taxon>Marchantiopsida</taxon>
        <taxon>Marchantiidae</taxon>
        <taxon>Marchantiales</taxon>
        <taxon>Marchantiaceae</taxon>
        <taxon>Marchantia</taxon>
    </lineage>
</organism>
<keyword evidence="2" id="KW-1185">Reference proteome</keyword>
<evidence type="ECO:0000313" key="2">
    <source>
        <dbReference type="Proteomes" id="UP000244005"/>
    </source>
</evidence>
<reference evidence="2" key="1">
    <citation type="journal article" date="2017" name="Cell">
        <title>Insights into land plant evolution garnered from the Marchantia polymorpha genome.</title>
        <authorList>
            <person name="Bowman J.L."/>
            <person name="Kohchi T."/>
            <person name="Yamato K.T."/>
            <person name="Jenkins J."/>
            <person name="Shu S."/>
            <person name="Ishizaki K."/>
            <person name="Yamaoka S."/>
            <person name="Nishihama R."/>
            <person name="Nakamura Y."/>
            <person name="Berger F."/>
            <person name="Adam C."/>
            <person name="Aki S.S."/>
            <person name="Althoff F."/>
            <person name="Araki T."/>
            <person name="Arteaga-Vazquez M.A."/>
            <person name="Balasubrmanian S."/>
            <person name="Barry K."/>
            <person name="Bauer D."/>
            <person name="Boehm C.R."/>
            <person name="Briginshaw L."/>
            <person name="Caballero-Perez J."/>
            <person name="Catarino B."/>
            <person name="Chen F."/>
            <person name="Chiyoda S."/>
            <person name="Chovatia M."/>
            <person name="Davies K.M."/>
            <person name="Delmans M."/>
            <person name="Demura T."/>
            <person name="Dierschke T."/>
            <person name="Dolan L."/>
            <person name="Dorantes-Acosta A.E."/>
            <person name="Eklund D.M."/>
            <person name="Florent S.N."/>
            <person name="Flores-Sandoval E."/>
            <person name="Fujiyama A."/>
            <person name="Fukuzawa H."/>
            <person name="Galik B."/>
            <person name="Grimanelli D."/>
            <person name="Grimwood J."/>
            <person name="Grossniklaus U."/>
            <person name="Hamada T."/>
            <person name="Haseloff J."/>
            <person name="Hetherington A.J."/>
            <person name="Higo A."/>
            <person name="Hirakawa Y."/>
            <person name="Hundley H.N."/>
            <person name="Ikeda Y."/>
            <person name="Inoue K."/>
            <person name="Inoue S.I."/>
            <person name="Ishida S."/>
            <person name="Jia Q."/>
            <person name="Kakita M."/>
            <person name="Kanazawa T."/>
            <person name="Kawai Y."/>
            <person name="Kawashima T."/>
            <person name="Kennedy M."/>
            <person name="Kinose K."/>
            <person name="Kinoshita T."/>
            <person name="Kohara Y."/>
            <person name="Koide E."/>
            <person name="Komatsu K."/>
            <person name="Kopischke S."/>
            <person name="Kubo M."/>
            <person name="Kyozuka J."/>
            <person name="Lagercrantz U."/>
            <person name="Lin S.S."/>
            <person name="Lindquist E."/>
            <person name="Lipzen A.M."/>
            <person name="Lu C.W."/>
            <person name="De Luna E."/>
            <person name="Martienssen R.A."/>
            <person name="Minamino N."/>
            <person name="Mizutani M."/>
            <person name="Mizutani M."/>
            <person name="Mochizuki N."/>
            <person name="Monte I."/>
            <person name="Mosher R."/>
            <person name="Nagasaki H."/>
            <person name="Nakagami H."/>
            <person name="Naramoto S."/>
            <person name="Nishitani K."/>
            <person name="Ohtani M."/>
            <person name="Okamoto T."/>
            <person name="Okumura M."/>
            <person name="Phillips J."/>
            <person name="Pollak B."/>
            <person name="Reinders A."/>
            <person name="Rovekamp M."/>
            <person name="Sano R."/>
            <person name="Sawa S."/>
            <person name="Schmid M.W."/>
            <person name="Shirakawa M."/>
            <person name="Solano R."/>
            <person name="Spunde A."/>
            <person name="Suetsugu N."/>
            <person name="Sugano S."/>
            <person name="Sugiyama A."/>
            <person name="Sun R."/>
            <person name="Suzuki Y."/>
            <person name="Takenaka M."/>
            <person name="Takezawa D."/>
            <person name="Tomogane H."/>
            <person name="Tsuzuki M."/>
            <person name="Ueda T."/>
            <person name="Umeda M."/>
            <person name="Ward J.M."/>
            <person name="Watanabe Y."/>
            <person name="Yazaki K."/>
            <person name="Yokoyama R."/>
            <person name="Yoshitake Y."/>
            <person name="Yotsui I."/>
            <person name="Zachgo S."/>
            <person name="Schmutz J."/>
        </authorList>
    </citation>
    <scope>NUCLEOTIDE SEQUENCE [LARGE SCALE GENOMIC DNA]</scope>
    <source>
        <strain evidence="2">Tak-1</strain>
    </source>
</reference>
<accession>A0A2R6WLR7</accession>
<dbReference type="EMBL" id="KZ772748">
    <property type="protein sequence ID" value="PTQ34799.1"/>
    <property type="molecule type" value="Genomic_DNA"/>
</dbReference>
<evidence type="ECO:0000313" key="1">
    <source>
        <dbReference type="EMBL" id="PTQ34799.1"/>
    </source>
</evidence>